<evidence type="ECO:0000256" key="5">
    <source>
        <dbReference type="ARBA" id="ARBA00022692"/>
    </source>
</evidence>
<feature type="transmembrane region" description="Helical" evidence="9">
    <location>
        <begin position="263"/>
        <end position="288"/>
    </location>
</feature>
<dbReference type="CDD" id="cd04187">
    <property type="entry name" value="DPM1_like_bac"/>
    <property type="match status" value="1"/>
</dbReference>
<name>A0A1I3G1S1_SELRU</name>
<dbReference type="EMBL" id="FOQK01000019">
    <property type="protein sequence ID" value="SFI17423.1"/>
    <property type="molecule type" value="Genomic_DNA"/>
</dbReference>
<dbReference type="AlphaFoldDB" id="A0A1I3G1S1"/>
<comment type="similarity">
    <text evidence="8">Belongs to the glycosyltransferase 2 family. GtrB subfamily.</text>
</comment>
<proteinExistence type="inferred from homology"/>
<keyword evidence="7 9" id="KW-0472">Membrane</keyword>
<keyword evidence="3" id="KW-0328">Glycosyltransferase</keyword>
<organism evidence="11 12">
    <name type="scientific">Selenomonas ruminantium</name>
    <dbReference type="NCBI Taxonomy" id="971"/>
    <lineage>
        <taxon>Bacteria</taxon>
        <taxon>Bacillati</taxon>
        <taxon>Bacillota</taxon>
        <taxon>Negativicutes</taxon>
        <taxon>Selenomonadales</taxon>
        <taxon>Selenomonadaceae</taxon>
        <taxon>Selenomonas</taxon>
    </lineage>
</organism>
<evidence type="ECO:0000256" key="3">
    <source>
        <dbReference type="ARBA" id="ARBA00022676"/>
    </source>
</evidence>
<sequence length="328" mass="37328">MDKITIIVPCYNEQEVIEKFHNEVTRVLQDVADCSFTYLFVNDGSTDATLSQLQQLAAREENASYISLSRNFGKEAAMLAGLDYADGDAVIIMDADLQHPPELIPVMIDWWRQGYDDVCAKRTDRADETWFKRHMANLFYRCLQAVSKFRVQRDVGDFRLLDKRCVAALRLMRENQRFTKGMFTWVGYRKKEIPFHVRPRAAGATTWSYLALCNLAVEGLTSFTTAPLRLTTLLGLGVSLLAMFYMCWVLFNALCYGDPVAGYPTLITVMLFLGGVQLLSLGIIGEYLGRVFTESKQRPIYLVDEYDGQKMIYGSPAGRLPQVQENKR</sequence>
<dbReference type="FunFam" id="3.90.550.10:FF:000079">
    <property type="entry name" value="Probable glycosyl transferase"/>
    <property type="match status" value="1"/>
</dbReference>
<feature type="domain" description="Glycosyltransferase 2-like" evidence="10">
    <location>
        <begin position="5"/>
        <end position="162"/>
    </location>
</feature>
<keyword evidence="5 9" id="KW-0812">Transmembrane</keyword>
<evidence type="ECO:0000256" key="1">
    <source>
        <dbReference type="ARBA" id="ARBA00004651"/>
    </source>
</evidence>
<gene>
    <name evidence="11" type="ORF">SAMN04487861_1198</name>
</gene>
<dbReference type="RefSeq" id="WP_075444649.1">
    <property type="nucleotide sequence ID" value="NZ_FOQK01000019.1"/>
</dbReference>
<reference evidence="11 12" key="1">
    <citation type="submission" date="2016-10" db="EMBL/GenBank/DDBJ databases">
        <authorList>
            <person name="de Groot N.N."/>
        </authorList>
    </citation>
    <scope>NUCLEOTIDE SEQUENCE [LARGE SCALE GENOMIC DNA]</scope>
    <source>
        <strain evidence="11 12">Z108</strain>
    </source>
</reference>
<protein>
    <submittedName>
        <fullName evidence="11">Glycosyltransferase involved in cell wall bisynthesis</fullName>
    </submittedName>
</protein>
<dbReference type="PANTHER" id="PTHR48090">
    <property type="entry name" value="UNDECAPRENYL-PHOSPHATE 4-DEOXY-4-FORMAMIDO-L-ARABINOSE TRANSFERASE-RELATED"/>
    <property type="match status" value="1"/>
</dbReference>
<keyword evidence="4 11" id="KW-0808">Transferase</keyword>
<dbReference type="OrthoDB" id="9807778at2"/>
<dbReference type="InterPro" id="IPR001173">
    <property type="entry name" value="Glyco_trans_2-like"/>
</dbReference>
<comment type="subcellular location">
    <subcellularLocation>
        <location evidence="1">Cell membrane</location>
        <topology evidence="1">Multi-pass membrane protein</topology>
    </subcellularLocation>
</comment>
<accession>A0A1I3G1S1</accession>
<dbReference type="Pfam" id="PF00535">
    <property type="entry name" value="Glycos_transf_2"/>
    <property type="match status" value="1"/>
</dbReference>
<dbReference type="Proteomes" id="UP000183639">
    <property type="component" value="Unassembled WGS sequence"/>
</dbReference>
<dbReference type="GO" id="GO:0016757">
    <property type="term" value="F:glycosyltransferase activity"/>
    <property type="evidence" value="ECO:0007669"/>
    <property type="project" value="UniProtKB-KW"/>
</dbReference>
<dbReference type="GO" id="GO:0005886">
    <property type="term" value="C:plasma membrane"/>
    <property type="evidence" value="ECO:0007669"/>
    <property type="project" value="UniProtKB-SubCell"/>
</dbReference>
<dbReference type="SUPFAM" id="SSF53448">
    <property type="entry name" value="Nucleotide-diphospho-sugar transferases"/>
    <property type="match status" value="1"/>
</dbReference>
<keyword evidence="6 9" id="KW-1133">Transmembrane helix</keyword>
<dbReference type="InterPro" id="IPR029044">
    <property type="entry name" value="Nucleotide-diphossugar_trans"/>
</dbReference>
<evidence type="ECO:0000313" key="12">
    <source>
        <dbReference type="Proteomes" id="UP000183639"/>
    </source>
</evidence>
<keyword evidence="2" id="KW-1003">Cell membrane</keyword>
<evidence type="ECO:0000313" key="11">
    <source>
        <dbReference type="EMBL" id="SFI17423.1"/>
    </source>
</evidence>
<evidence type="ECO:0000256" key="6">
    <source>
        <dbReference type="ARBA" id="ARBA00022989"/>
    </source>
</evidence>
<dbReference type="Gene3D" id="3.90.550.10">
    <property type="entry name" value="Spore Coat Polysaccharide Biosynthesis Protein SpsA, Chain A"/>
    <property type="match status" value="1"/>
</dbReference>
<feature type="transmembrane region" description="Helical" evidence="9">
    <location>
        <begin position="230"/>
        <end position="251"/>
    </location>
</feature>
<evidence type="ECO:0000256" key="4">
    <source>
        <dbReference type="ARBA" id="ARBA00022679"/>
    </source>
</evidence>
<evidence type="ECO:0000256" key="7">
    <source>
        <dbReference type="ARBA" id="ARBA00023136"/>
    </source>
</evidence>
<evidence type="ECO:0000259" key="10">
    <source>
        <dbReference type="Pfam" id="PF00535"/>
    </source>
</evidence>
<dbReference type="InterPro" id="IPR050256">
    <property type="entry name" value="Glycosyltransferase_2"/>
</dbReference>
<dbReference type="PANTHER" id="PTHR48090:SF8">
    <property type="entry name" value="GLYCOSYLTRANSFERASE CSBB-RELATED"/>
    <property type="match status" value="1"/>
</dbReference>
<evidence type="ECO:0000256" key="8">
    <source>
        <dbReference type="ARBA" id="ARBA00038152"/>
    </source>
</evidence>
<evidence type="ECO:0000256" key="9">
    <source>
        <dbReference type="SAM" id="Phobius"/>
    </source>
</evidence>
<evidence type="ECO:0000256" key="2">
    <source>
        <dbReference type="ARBA" id="ARBA00022475"/>
    </source>
</evidence>